<sequence length="577" mass="64217">MYKYDSVGSNNIIQHFDAWKNKTLIGEVRRLSLMSNIIVGLRAEGLLDVSIKFVGGLSALILFKNEQAAKHFLDLGQATWVISSPVSSLKITDLSAGNVCILVNSPIRIHEPLVILWRDRQYQIFVSEDSGAWVPKFMDENENIDVVDENDNDMDPPILQDDFLDANNEAEDETLLRSWGCGIPGVTSHWSPCVCPSFEEDLDALSSVVADSTFEIHVPLAEYDTHNIGGPDPARTDLVSPSGSLGSSCIPNPTLLVNPTSRPIPDLNCPISSSQNGSISGNSHSMSRGNSKSSRKLPSHSLKLKDTLWLPRSSQILNSRSHSGVSRNNGGGSGYDHSITLETTNTLIIGDQLGFKLDGLKSISGIWLNSTFCELGARKFNEFIFQAGLSGYPMGGRLFTYMKDGGEKLSKIDRVLVNDKFLLLWPNASLAALPREFSDHCPLLLSTTVVDFGPSPFRFFNRWLNNTSLVEVVNTVNESFLFTGPPDKLLSCKLRRIKNMIKDWNAKKREIELGELIKLRQWIDALDLIVESRGLSSVELENRLEWKNKLIELEQNRCLDLKQKARIKWALDGEENS</sequence>
<dbReference type="Proteomes" id="UP001157418">
    <property type="component" value="Unassembled WGS sequence"/>
</dbReference>
<accession>A0AAU9M4E0</accession>
<feature type="compositionally biased region" description="Low complexity" evidence="1">
    <location>
        <begin position="271"/>
        <end position="285"/>
    </location>
</feature>
<proteinExistence type="predicted"/>
<name>A0AAU9M4E0_9ASTR</name>
<protein>
    <submittedName>
        <fullName evidence="2">Uncharacterized protein</fullName>
    </submittedName>
</protein>
<organism evidence="2 3">
    <name type="scientific">Lactuca virosa</name>
    <dbReference type="NCBI Taxonomy" id="75947"/>
    <lineage>
        <taxon>Eukaryota</taxon>
        <taxon>Viridiplantae</taxon>
        <taxon>Streptophyta</taxon>
        <taxon>Embryophyta</taxon>
        <taxon>Tracheophyta</taxon>
        <taxon>Spermatophyta</taxon>
        <taxon>Magnoliopsida</taxon>
        <taxon>eudicotyledons</taxon>
        <taxon>Gunneridae</taxon>
        <taxon>Pentapetalae</taxon>
        <taxon>asterids</taxon>
        <taxon>campanulids</taxon>
        <taxon>Asterales</taxon>
        <taxon>Asteraceae</taxon>
        <taxon>Cichorioideae</taxon>
        <taxon>Cichorieae</taxon>
        <taxon>Lactucinae</taxon>
        <taxon>Lactuca</taxon>
    </lineage>
</organism>
<evidence type="ECO:0000313" key="2">
    <source>
        <dbReference type="EMBL" id="CAH1420995.1"/>
    </source>
</evidence>
<gene>
    <name evidence="2" type="ORF">LVIROSA_LOCUS8419</name>
</gene>
<feature type="region of interest" description="Disordered" evidence="1">
    <location>
        <begin position="226"/>
        <end position="245"/>
    </location>
</feature>
<dbReference type="InterPro" id="IPR036691">
    <property type="entry name" value="Endo/exonu/phosph_ase_sf"/>
</dbReference>
<reference evidence="2 3" key="1">
    <citation type="submission" date="2022-01" db="EMBL/GenBank/DDBJ databases">
        <authorList>
            <person name="Xiong W."/>
            <person name="Schranz E."/>
        </authorList>
    </citation>
    <scope>NUCLEOTIDE SEQUENCE [LARGE SCALE GENOMIC DNA]</scope>
</reference>
<keyword evidence="3" id="KW-1185">Reference proteome</keyword>
<dbReference type="SUPFAM" id="SSF56219">
    <property type="entry name" value="DNase I-like"/>
    <property type="match status" value="1"/>
</dbReference>
<evidence type="ECO:0000313" key="3">
    <source>
        <dbReference type="Proteomes" id="UP001157418"/>
    </source>
</evidence>
<dbReference type="EMBL" id="CAKMRJ010001112">
    <property type="protein sequence ID" value="CAH1420995.1"/>
    <property type="molecule type" value="Genomic_DNA"/>
</dbReference>
<feature type="region of interest" description="Disordered" evidence="1">
    <location>
        <begin position="266"/>
        <end position="300"/>
    </location>
</feature>
<comment type="caution">
    <text evidence="2">The sequence shown here is derived from an EMBL/GenBank/DDBJ whole genome shotgun (WGS) entry which is preliminary data.</text>
</comment>
<evidence type="ECO:0000256" key="1">
    <source>
        <dbReference type="SAM" id="MobiDB-lite"/>
    </source>
</evidence>
<dbReference type="PANTHER" id="PTHR33710:SF64">
    <property type="entry name" value="ENDONUCLEASE_EXONUCLEASE_PHOSPHATASE DOMAIN-CONTAINING PROTEIN"/>
    <property type="match status" value="1"/>
</dbReference>
<dbReference type="AlphaFoldDB" id="A0AAU9M4E0"/>
<dbReference type="PANTHER" id="PTHR33710">
    <property type="entry name" value="BNAC02G09200D PROTEIN"/>
    <property type="match status" value="1"/>
</dbReference>
<dbReference type="Gene3D" id="3.60.10.10">
    <property type="entry name" value="Endonuclease/exonuclease/phosphatase"/>
    <property type="match status" value="1"/>
</dbReference>